<dbReference type="CDD" id="cd07576">
    <property type="entry name" value="R-amidase_like"/>
    <property type="match status" value="1"/>
</dbReference>
<feature type="domain" description="CN hydrolase" evidence="3">
    <location>
        <begin position="5"/>
        <end position="242"/>
    </location>
</feature>
<reference evidence="5" key="1">
    <citation type="journal article" date="2019" name="Int. J. Syst. Evol. Microbiol.">
        <title>The Global Catalogue of Microorganisms (GCM) 10K type strain sequencing project: providing services to taxonomists for standard genome sequencing and annotation.</title>
        <authorList>
            <consortium name="The Broad Institute Genomics Platform"/>
            <consortium name="The Broad Institute Genome Sequencing Center for Infectious Disease"/>
            <person name="Wu L."/>
            <person name="Ma J."/>
        </authorList>
    </citation>
    <scope>NUCLEOTIDE SEQUENCE [LARGE SCALE GENOMIC DNA]</scope>
    <source>
        <strain evidence="5">KCTC 42501</strain>
    </source>
</reference>
<comment type="similarity">
    <text evidence="1">Belongs to the carbon-nitrogen hydrolase superfamily. NIT1/NIT2 family.</text>
</comment>
<keyword evidence="5" id="KW-1185">Reference proteome</keyword>
<evidence type="ECO:0000256" key="2">
    <source>
        <dbReference type="ARBA" id="ARBA00022801"/>
    </source>
</evidence>
<dbReference type="GO" id="GO:0016787">
    <property type="term" value="F:hydrolase activity"/>
    <property type="evidence" value="ECO:0007669"/>
    <property type="project" value="UniProtKB-KW"/>
</dbReference>
<comment type="caution">
    <text evidence="4">The sequence shown here is derived from an EMBL/GenBank/DDBJ whole genome shotgun (WGS) entry which is preliminary data.</text>
</comment>
<dbReference type="PANTHER" id="PTHR43674:SF2">
    <property type="entry name" value="BETA-UREIDOPROPIONASE"/>
    <property type="match status" value="1"/>
</dbReference>
<name>A0ABV7W3F4_9BURK</name>
<sequence>MPNDLTLALWQTPHPASTAEALQRLDAACAQARAQGAELLITPEMVMTGYAIGAERVAALAEPVDGSLAQAVARIAQRHGIAIVYGYPEHNPHGQPFNAAQAIGPDGARLMNYRKTHLFGDLDRAQFSPGDTASKVFEWRGWRLGLLICYDVEFPETVRLLALQGVDAVLVPTANMVGYDEVQQLLVPARACENRVFVAYANACGSEGTIHYGGASTVASAHGLPMATAGRHETLMLAALDAGELVAARQHSQLPDRRPGLYQALAVRE</sequence>
<accession>A0ABV7W3F4</accession>
<dbReference type="SUPFAM" id="SSF56317">
    <property type="entry name" value="Carbon-nitrogen hydrolase"/>
    <property type="match status" value="1"/>
</dbReference>
<gene>
    <name evidence="4" type="ORF">ACFOPI_09860</name>
</gene>
<proteinExistence type="inferred from homology"/>
<dbReference type="InterPro" id="IPR050345">
    <property type="entry name" value="Aliph_Amidase/BUP"/>
</dbReference>
<evidence type="ECO:0000256" key="1">
    <source>
        <dbReference type="ARBA" id="ARBA00010613"/>
    </source>
</evidence>
<dbReference type="InterPro" id="IPR036526">
    <property type="entry name" value="C-N_Hydrolase_sf"/>
</dbReference>
<dbReference type="InterPro" id="IPR044083">
    <property type="entry name" value="RamA-like"/>
</dbReference>
<dbReference type="InterPro" id="IPR001110">
    <property type="entry name" value="UPF0012_CS"/>
</dbReference>
<dbReference type="Pfam" id="PF00795">
    <property type="entry name" value="CN_hydrolase"/>
    <property type="match status" value="1"/>
</dbReference>
<dbReference type="Proteomes" id="UP001595729">
    <property type="component" value="Unassembled WGS sequence"/>
</dbReference>
<dbReference type="Gene3D" id="3.60.110.10">
    <property type="entry name" value="Carbon-nitrogen hydrolase"/>
    <property type="match status" value="1"/>
</dbReference>
<protein>
    <submittedName>
        <fullName evidence="4">Carbon-nitrogen hydrolase family protein</fullName>
    </submittedName>
</protein>
<dbReference type="PROSITE" id="PS50263">
    <property type="entry name" value="CN_HYDROLASE"/>
    <property type="match status" value="1"/>
</dbReference>
<evidence type="ECO:0000313" key="4">
    <source>
        <dbReference type="EMBL" id="MFC3683899.1"/>
    </source>
</evidence>
<dbReference type="PANTHER" id="PTHR43674">
    <property type="entry name" value="NITRILASE C965.09-RELATED"/>
    <property type="match status" value="1"/>
</dbReference>
<dbReference type="EMBL" id="JBHRXX010000004">
    <property type="protein sequence ID" value="MFC3683899.1"/>
    <property type="molecule type" value="Genomic_DNA"/>
</dbReference>
<dbReference type="InterPro" id="IPR003010">
    <property type="entry name" value="C-N_Hydrolase"/>
</dbReference>
<dbReference type="RefSeq" id="WP_382173406.1">
    <property type="nucleotide sequence ID" value="NZ_JBHRXX010000004.1"/>
</dbReference>
<dbReference type="PROSITE" id="PS01227">
    <property type="entry name" value="UPF0012"/>
    <property type="match status" value="1"/>
</dbReference>
<evidence type="ECO:0000259" key="3">
    <source>
        <dbReference type="PROSITE" id="PS50263"/>
    </source>
</evidence>
<keyword evidence="2 4" id="KW-0378">Hydrolase</keyword>
<organism evidence="4 5">
    <name type="scientific">Hydrogenophaga luteola</name>
    <dbReference type="NCBI Taxonomy" id="1591122"/>
    <lineage>
        <taxon>Bacteria</taxon>
        <taxon>Pseudomonadati</taxon>
        <taxon>Pseudomonadota</taxon>
        <taxon>Betaproteobacteria</taxon>
        <taxon>Burkholderiales</taxon>
        <taxon>Comamonadaceae</taxon>
        <taxon>Hydrogenophaga</taxon>
    </lineage>
</organism>
<evidence type="ECO:0000313" key="5">
    <source>
        <dbReference type="Proteomes" id="UP001595729"/>
    </source>
</evidence>